<dbReference type="InterPro" id="IPR040401">
    <property type="entry name" value="CCDC162"/>
</dbReference>
<reference evidence="4" key="1">
    <citation type="journal article" date="2006" name="PLoS Biol.">
        <title>Macronuclear genome sequence of the ciliate Tetrahymena thermophila, a model eukaryote.</title>
        <authorList>
            <person name="Eisen J.A."/>
            <person name="Coyne R.S."/>
            <person name="Wu M."/>
            <person name="Wu D."/>
            <person name="Thiagarajan M."/>
            <person name="Wortman J.R."/>
            <person name="Badger J.H."/>
            <person name="Ren Q."/>
            <person name="Amedeo P."/>
            <person name="Jones K.M."/>
            <person name="Tallon L.J."/>
            <person name="Delcher A.L."/>
            <person name="Salzberg S.L."/>
            <person name="Silva J.C."/>
            <person name="Haas B.J."/>
            <person name="Majoros W.H."/>
            <person name="Farzad M."/>
            <person name="Carlton J.M."/>
            <person name="Smith R.K. Jr."/>
            <person name="Garg J."/>
            <person name="Pearlman R.E."/>
            <person name="Karrer K.M."/>
            <person name="Sun L."/>
            <person name="Manning G."/>
            <person name="Elde N.C."/>
            <person name="Turkewitz A.P."/>
            <person name="Asai D.J."/>
            <person name="Wilkes D.E."/>
            <person name="Wang Y."/>
            <person name="Cai H."/>
            <person name="Collins K."/>
            <person name="Stewart B.A."/>
            <person name="Lee S.R."/>
            <person name="Wilamowska K."/>
            <person name="Weinberg Z."/>
            <person name="Ruzzo W.L."/>
            <person name="Wloga D."/>
            <person name="Gaertig J."/>
            <person name="Frankel J."/>
            <person name="Tsao C.-C."/>
            <person name="Gorovsky M.A."/>
            <person name="Keeling P.J."/>
            <person name="Waller R.F."/>
            <person name="Patron N.J."/>
            <person name="Cherry J.M."/>
            <person name="Stover N.A."/>
            <person name="Krieger C.J."/>
            <person name="del Toro C."/>
            <person name="Ryder H.F."/>
            <person name="Williamson S.C."/>
            <person name="Barbeau R.A."/>
            <person name="Hamilton E.P."/>
            <person name="Orias E."/>
        </authorList>
    </citation>
    <scope>NUCLEOTIDE SEQUENCE [LARGE SCALE GENOMIC DNA]</scope>
    <source>
        <strain evidence="4">SB210</strain>
    </source>
</reference>
<feature type="coiled-coil region" evidence="1">
    <location>
        <begin position="174"/>
        <end position="208"/>
    </location>
</feature>
<keyword evidence="4" id="KW-1185">Reference proteome</keyword>
<evidence type="ECO:0000256" key="2">
    <source>
        <dbReference type="SAM" id="MobiDB-lite"/>
    </source>
</evidence>
<feature type="region of interest" description="Disordered" evidence="2">
    <location>
        <begin position="2412"/>
        <end position="2453"/>
    </location>
</feature>
<dbReference type="Proteomes" id="UP000009168">
    <property type="component" value="Unassembled WGS sequence"/>
</dbReference>
<dbReference type="OrthoDB" id="293444at2759"/>
<feature type="coiled-coil region" evidence="1">
    <location>
        <begin position="2173"/>
        <end position="2224"/>
    </location>
</feature>
<dbReference type="KEGG" id="tet:TTHERM_00415670"/>
<evidence type="ECO:0000256" key="1">
    <source>
        <dbReference type="SAM" id="Coils"/>
    </source>
</evidence>
<dbReference type="InParanoid" id="Q22P26"/>
<feature type="coiled-coil region" evidence="1">
    <location>
        <begin position="1877"/>
        <end position="1925"/>
    </location>
</feature>
<name>Q22P26_TETTS</name>
<feature type="region of interest" description="Disordered" evidence="2">
    <location>
        <begin position="630"/>
        <end position="658"/>
    </location>
</feature>
<gene>
    <name evidence="3" type="ORF">TTHERM_00415670</name>
</gene>
<sequence>MVNNLSDLGSPSTHANKAGQPTFQANKISENVINQLFEQDLEGRNMRQQLKSSSETYKDNIQFANNHFGNDEKVKEVIFRAKKAFFNHKFSTQELLRSQHLYKLAHELKYTPDKNLKSYPDVLEDGYKEVLRVNDKDYEIRDALVKWYQHRLEMIQFVQKELQRQYFQTFACDLDDYSENSKNISIQLKQSQEAQVEIEDVIRNLKSERFFRNSKQYERKHLPELSVVSSGNIIIEKTFAKALKNFPYITQNHIKAYFNDYVSQHYCTRKIKKIRLINDYLPYKIQFINTMKTAKQIQMHQKNNFNYEQDEMQREINKLYGVRRTYLLASDKSTIEKNVAEFSKQLGIKEDVNIDYGCLLLFAIDKKFETVINEQSETYLIFFPYDLKSPFMTMAAQKKFGDQASELMKTIESENKRKDNIKIRSCKTWIDKIQILQAEDSDTREQNAVFALYEDTLINGWLKFLLYSDENLINQKIQKDISVLKDRIIAIHKKQFEEIFYQFYQRYFKLLFIKSRKSVIKIMSYMNYFRCLQKNMNLAYVQLITGKSIEGIQDIKADTKYSEFDASMPLYQQQEKLSQNKLYDERFFLTNPSIANYGNLTEFNLTKGVKSSKEDYIKVGGQATVTKAQAKSGHKASEIKSSNNKKKENNNAEEEAVQEESNVLYEEEVITLENDIITIKDHNNMKIIFDTSVHDFHMILEKIGQICSFYFHFRIKHDMSQKDKEKGVFKDTFDREALIDIVLNLESQYYLNKVKLLRNLNLILKNTFYPDLRSQLIKLISNIMARRPRMNLFENSIFQCYHFEIQNLQYFNEIVEILIKDTEEEEEKINHLRRKLNPNPTDRLQIFLSLLKNPGHDRKFNFYTSSFAKLILNIEQNREQFSKLITSSQTEPTMNVSEILKCENAYFKELLDLTKKVVFDSDGSNLYLDFIDFRFIEKDETLDQPENFDLIINKVQTYIDERLSKAERDKLSFDAFSMLEFMKVRKKFNNFLFGLSSLLETYRLQVSRVSEDFKEKFENSIDIAGLATTTLDAQRKNYLKLLLDLDAIKIAKDILVLDNWVVPITKQQSLVQLTQYLESLILCSQLTQNFVISNNIYFQSVLNDMPKEFFKKIKQSAPDFFKNVFDKKKAIANETITFVRNQELSKPKTTTTQEEGTGKILSIQVFCKRVKREVQFEAMKIQTLLQRNAIEKFSKKLPFETPIFNFVPLTPVKEIVLNINPVKDSLLDARTNAQLEEEIDSKGEVFFDTLGCAVKIFNMPSVEQISNMTHEDFEQVMERYGLNKLPELSDDDEYFADEDSKWEKSQTSGGKDWLKAQEQKLEKDICMLLPNKNIQVNKGSTTLKGYRKREFLQHQHLLYLRKTQLFVLWKILGNLLNILSFCTFECSLEANTMDMLYFINGQLGYEKCKIETGGGEENEQQQKSVSTIKTLKDLAMVNKKAIPIFKRNELRLRRDIENLKSLLERMEKNIQTIRNNPKIADSNDAIMSYLEKVSNRHFLSCLLLLIQQLNISREKEDYEFMFRLRSLIVDLNFPQIQHLARYEDGKILLAKNIDIDDDSADFTQSPDLKVYDSSSDFMNLVRVIFWDSRPKIEESLHSTIAILNPNRYFFNQFLRFGSILEKGLIGMPQSRVTELSVTKNSMDFIINNFLRSNFVFEQDDPFKFERMCTKIVNLQVRQYILREIYLCRKMNILPFEIIPGNKDPLKQISKLIKDKIKISLEKNGLQSSLNVKQQIDKKNASSSDEQDQQPPPEENIILDICLNSFQVQTLMYQEAIQFYYEENLVMSKWINKARKKESNTQSKSMIVYDPLQINKAFSTGSLQVLDILSILSNFTTKVYFDSTEIKTLNKNEALVISKEDLQKHLHGINLDLIDLVEEKYSKSIHNMEQKCDILEKDVQFQKKWNKLLQKKIEFLEKNMQNIVESQVASRSNDLIYEIQHLQKKANYTADQRQIDKVRIFKEIQKNFLDQLRENEQVNENILSRFYDFRQGQKLEVFNMVEGIKENNYKMLKEAINKALEDHGGSNQALHAIDAIWNSTWDERREEEHKKKQNAHQQQVQLQQQFLQQQQQIVTSQRMMRTNHTEESVGHHEEEILNLQSNVNMINQHPNSQQNVQTLTQQNINLQMSALQNQMFEFNPIDTLPVDVYERIEFQNKEVYKLLSSFKLIRAFYNMKLACMMEKYERRIQQINENNSSNEQLYRDKKEMQAQTENMKEQVLSLKKTMAIMEYQNEILRRDVQRSRKERLKSMKVMKQKDDRIRALEEKVEQNLKERIATYNNIHSQTHISRNFSVQSMRKKHNKTLGNSLQNGGTLNQIDSSLVIQQQNGNILPQSTIKSQQYNLQNLNTVQTNNLITQSSQVQNQRVISSAHPVLANSQLSQSSYIQPNLQSKRPTTALITSKSTQLLFMKSSGVQKSENPTQRVPSPPVVIQNNYQSQPSQPQASYQQPKKKHLHLSGLLTRPVSNQTTPANNNKQISNPKTLSMTYKIKNTINSNQQPPQN</sequence>
<accession>Q22P26</accession>
<dbReference type="GeneID" id="7834971"/>
<feature type="coiled-coil region" evidence="1">
    <location>
        <begin position="1449"/>
        <end position="1476"/>
    </location>
</feature>
<dbReference type="PANTHER" id="PTHR33331">
    <property type="entry name" value="COILED-COIL DOMAIN-CONTAINING PROTEIN 162"/>
    <property type="match status" value="1"/>
</dbReference>
<organism evidence="3 4">
    <name type="scientific">Tetrahymena thermophila (strain SB210)</name>
    <dbReference type="NCBI Taxonomy" id="312017"/>
    <lineage>
        <taxon>Eukaryota</taxon>
        <taxon>Sar</taxon>
        <taxon>Alveolata</taxon>
        <taxon>Ciliophora</taxon>
        <taxon>Intramacronucleata</taxon>
        <taxon>Oligohymenophorea</taxon>
        <taxon>Hymenostomatida</taxon>
        <taxon>Tetrahymenina</taxon>
        <taxon>Tetrahymenidae</taxon>
        <taxon>Tetrahymena</taxon>
    </lineage>
</organism>
<dbReference type="EMBL" id="GG662856">
    <property type="protein sequence ID" value="EAR86985.2"/>
    <property type="molecule type" value="Genomic_DNA"/>
</dbReference>
<feature type="region of interest" description="Disordered" evidence="2">
    <location>
        <begin position="1"/>
        <end position="23"/>
    </location>
</feature>
<dbReference type="PANTHER" id="PTHR33331:SF13">
    <property type="entry name" value="COILED-COIL DOMAIN CONTAINING 162"/>
    <property type="match status" value="1"/>
</dbReference>
<protein>
    <submittedName>
        <fullName evidence="3">Uncharacterized protein</fullName>
    </submittedName>
</protein>
<feature type="compositionally biased region" description="Low complexity" evidence="2">
    <location>
        <begin position="2432"/>
        <end position="2448"/>
    </location>
</feature>
<dbReference type="HOGENOM" id="CLU_229134_0_0_1"/>
<evidence type="ECO:0000313" key="4">
    <source>
        <dbReference type="Proteomes" id="UP000009168"/>
    </source>
</evidence>
<keyword evidence="1" id="KW-0175">Coiled coil</keyword>
<dbReference type="RefSeq" id="XP_001007230.2">
    <property type="nucleotide sequence ID" value="XM_001007230.2"/>
</dbReference>
<feature type="compositionally biased region" description="Polar residues" evidence="2">
    <location>
        <begin position="2412"/>
        <end position="2424"/>
    </location>
</feature>
<dbReference type="eggNOG" id="ENOG502SK2X">
    <property type="taxonomic scope" value="Eukaryota"/>
</dbReference>
<proteinExistence type="predicted"/>
<evidence type="ECO:0000313" key="3">
    <source>
        <dbReference type="EMBL" id="EAR86985.2"/>
    </source>
</evidence>